<keyword evidence="3" id="KW-1185">Reference proteome</keyword>
<proteinExistence type="predicted"/>
<evidence type="ECO:0000256" key="1">
    <source>
        <dbReference type="SAM" id="MobiDB-lite"/>
    </source>
</evidence>
<feature type="region of interest" description="Disordered" evidence="1">
    <location>
        <begin position="1"/>
        <end position="32"/>
    </location>
</feature>
<feature type="compositionally biased region" description="Low complexity" evidence="1">
    <location>
        <begin position="9"/>
        <end position="24"/>
    </location>
</feature>
<evidence type="ECO:0000313" key="3">
    <source>
        <dbReference type="Proteomes" id="UP001341840"/>
    </source>
</evidence>
<accession>A0ABU6TDI5</accession>
<evidence type="ECO:0008006" key="4">
    <source>
        <dbReference type="Google" id="ProtNLM"/>
    </source>
</evidence>
<dbReference type="EMBL" id="JASCZI010090781">
    <property type="protein sequence ID" value="MED6146434.1"/>
    <property type="molecule type" value="Genomic_DNA"/>
</dbReference>
<comment type="caution">
    <text evidence="2">The sequence shown here is derived from an EMBL/GenBank/DDBJ whole genome shotgun (WGS) entry which is preliminary data.</text>
</comment>
<name>A0ABU6TDI5_9FABA</name>
<organism evidence="2 3">
    <name type="scientific">Stylosanthes scabra</name>
    <dbReference type="NCBI Taxonomy" id="79078"/>
    <lineage>
        <taxon>Eukaryota</taxon>
        <taxon>Viridiplantae</taxon>
        <taxon>Streptophyta</taxon>
        <taxon>Embryophyta</taxon>
        <taxon>Tracheophyta</taxon>
        <taxon>Spermatophyta</taxon>
        <taxon>Magnoliopsida</taxon>
        <taxon>eudicotyledons</taxon>
        <taxon>Gunneridae</taxon>
        <taxon>Pentapetalae</taxon>
        <taxon>rosids</taxon>
        <taxon>fabids</taxon>
        <taxon>Fabales</taxon>
        <taxon>Fabaceae</taxon>
        <taxon>Papilionoideae</taxon>
        <taxon>50 kb inversion clade</taxon>
        <taxon>dalbergioids sensu lato</taxon>
        <taxon>Dalbergieae</taxon>
        <taxon>Pterocarpus clade</taxon>
        <taxon>Stylosanthes</taxon>
    </lineage>
</organism>
<protein>
    <recommendedName>
        <fullName evidence="4">Zinc finger GRF-type domain-containing protein</fullName>
    </recommendedName>
</protein>
<reference evidence="2 3" key="1">
    <citation type="journal article" date="2023" name="Plants (Basel)">
        <title>Bridging the Gap: Combining Genomics and Transcriptomics Approaches to Understand Stylosanthes scabra, an Orphan Legume from the Brazilian Caatinga.</title>
        <authorList>
            <person name="Ferreira-Neto J.R.C."/>
            <person name="da Silva M.D."/>
            <person name="Binneck E."/>
            <person name="de Melo N.F."/>
            <person name="da Silva R.H."/>
            <person name="de Melo A.L.T.M."/>
            <person name="Pandolfi V."/>
            <person name="Bustamante F.O."/>
            <person name="Brasileiro-Vidal A.C."/>
            <person name="Benko-Iseppon A.M."/>
        </authorList>
    </citation>
    <scope>NUCLEOTIDE SEQUENCE [LARGE SCALE GENOMIC DNA]</scope>
    <source>
        <tissue evidence="2">Leaves</tissue>
    </source>
</reference>
<dbReference type="Proteomes" id="UP001341840">
    <property type="component" value="Unassembled WGS sequence"/>
</dbReference>
<sequence>MQVNISQESGCSSKSRSHSSWARSPNCDGGRKVPQWCGCGLRPVLRWSTTKMNPDRSFHGCPNYNASGQRWCGLFVWADGKDNEGMVGA</sequence>
<gene>
    <name evidence="2" type="ORF">PIB30_034455</name>
</gene>
<evidence type="ECO:0000313" key="2">
    <source>
        <dbReference type="EMBL" id="MED6146434.1"/>
    </source>
</evidence>